<evidence type="ECO:0000256" key="2">
    <source>
        <dbReference type="ARBA" id="ARBA00022679"/>
    </source>
</evidence>
<feature type="domain" description="4'-phosphopantetheinyl transferase" evidence="3">
    <location>
        <begin position="143"/>
        <end position="243"/>
    </location>
</feature>
<sequence length="280" mass="31072">MIWERPQFRRCTQVSRSMGQEPSAKAPTALDDRSLRPTGLVEVSWISSAEVPSTASDFLDERELQRLRNIQNPQAAKDYLAAHFAARVAIGDRLGIRPNEVRFTMNGLESGGSVKPLIVGTNLQFSLSHSSGMGVVALSHAESVGVDCEHRERRTNRQFLDRILSVKEKEVPVRVLEGGTRAALTVWTRKEAALKALGMGLRIDPRDLVVEADHVFLYPGSLAETQLPVRTKSFQLGDSHICAVTILSSDLHVRDTTDELTASVQRLRSHTRNRTVAMVR</sequence>
<accession>A0A4Z0KG01</accession>
<dbReference type="GO" id="GO:0008897">
    <property type="term" value="F:holo-[acyl-carrier-protein] synthase activity"/>
    <property type="evidence" value="ECO:0007669"/>
    <property type="project" value="InterPro"/>
</dbReference>
<evidence type="ECO:0000313" key="4">
    <source>
        <dbReference type="EMBL" id="TGD37550.1"/>
    </source>
</evidence>
<comment type="caution">
    <text evidence="4">The sequence shown here is derived from an EMBL/GenBank/DDBJ whole genome shotgun (WGS) entry which is preliminary data.</text>
</comment>
<dbReference type="GO" id="GO:0019878">
    <property type="term" value="P:lysine biosynthetic process via aminoadipic acid"/>
    <property type="evidence" value="ECO:0007669"/>
    <property type="project" value="TreeGrafter"/>
</dbReference>
<name>A0A4Z0KG01_BREAU</name>
<dbReference type="Gene3D" id="3.90.470.20">
    <property type="entry name" value="4'-phosphopantetheinyl transferase domain"/>
    <property type="match status" value="2"/>
</dbReference>
<dbReference type="Proteomes" id="UP000297736">
    <property type="component" value="Unassembled WGS sequence"/>
</dbReference>
<dbReference type="InterPro" id="IPR050559">
    <property type="entry name" value="P-Pant_transferase_sf"/>
</dbReference>
<dbReference type="Pfam" id="PF01648">
    <property type="entry name" value="ACPS"/>
    <property type="match status" value="1"/>
</dbReference>
<gene>
    <name evidence="4" type="ORF">EB834_14665</name>
</gene>
<dbReference type="GO" id="GO:0000287">
    <property type="term" value="F:magnesium ion binding"/>
    <property type="evidence" value="ECO:0007669"/>
    <property type="project" value="InterPro"/>
</dbReference>
<dbReference type="AlphaFoldDB" id="A0A4Z0KG01"/>
<dbReference type="InterPro" id="IPR008278">
    <property type="entry name" value="4-PPantetheinyl_Trfase_dom"/>
</dbReference>
<dbReference type="EMBL" id="RHFF01000015">
    <property type="protein sequence ID" value="TGD37550.1"/>
    <property type="molecule type" value="Genomic_DNA"/>
</dbReference>
<evidence type="ECO:0000256" key="1">
    <source>
        <dbReference type="ARBA" id="ARBA00010990"/>
    </source>
</evidence>
<evidence type="ECO:0000259" key="3">
    <source>
        <dbReference type="Pfam" id="PF01648"/>
    </source>
</evidence>
<protein>
    <submittedName>
        <fullName evidence="4">4'-phosphopantetheinyl transferase superfamily protein</fullName>
    </submittedName>
</protein>
<dbReference type="GO" id="GO:0005829">
    <property type="term" value="C:cytosol"/>
    <property type="evidence" value="ECO:0007669"/>
    <property type="project" value="TreeGrafter"/>
</dbReference>
<evidence type="ECO:0000313" key="5">
    <source>
        <dbReference type="Proteomes" id="UP000297736"/>
    </source>
</evidence>
<dbReference type="PANTHER" id="PTHR12215">
    <property type="entry name" value="PHOSPHOPANTETHEINE TRANSFERASE"/>
    <property type="match status" value="1"/>
</dbReference>
<dbReference type="PANTHER" id="PTHR12215:SF10">
    <property type="entry name" value="L-AMINOADIPATE-SEMIALDEHYDE DEHYDROGENASE-PHOSPHOPANTETHEINYL TRANSFERASE"/>
    <property type="match status" value="1"/>
</dbReference>
<organism evidence="4 5">
    <name type="scientific">Brevibacterium aurantiacum</name>
    <dbReference type="NCBI Taxonomy" id="273384"/>
    <lineage>
        <taxon>Bacteria</taxon>
        <taxon>Bacillati</taxon>
        <taxon>Actinomycetota</taxon>
        <taxon>Actinomycetes</taxon>
        <taxon>Micrococcales</taxon>
        <taxon>Brevibacteriaceae</taxon>
        <taxon>Brevibacterium</taxon>
    </lineage>
</organism>
<keyword evidence="2 4" id="KW-0808">Transferase</keyword>
<dbReference type="SUPFAM" id="SSF56214">
    <property type="entry name" value="4'-phosphopantetheinyl transferase"/>
    <property type="match status" value="2"/>
</dbReference>
<comment type="similarity">
    <text evidence="1">Belongs to the P-Pant transferase superfamily. Gsp/Sfp/HetI/AcpT family.</text>
</comment>
<reference evidence="4 5" key="1">
    <citation type="submission" date="2018-10" db="EMBL/GenBank/DDBJ databases">
        <title>Brevibacterium genomes from Austrain hard cheese rinds.</title>
        <authorList>
            <person name="Anast J.M."/>
            <person name="Dzieciol M."/>
            <person name="Schultz D.L."/>
            <person name="Mann E."/>
            <person name="Wagner M."/>
            <person name="Schmitz-Esser S."/>
        </authorList>
    </citation>
    <scope>NUCLEOTIDE SEQUENCE [LARGE SCALE GENOMIC DNA]</scope>
    <source>
        <strain evidence="4 5">L261</strain>
    </source>
</reference>
<dbReference type="InterPro" id="IPR037143">
    <property type="entry name" value="4-PPantetheinyl_Trfase_dom_sf"/>
</dbReference>
<proteinExistence type="inferred from homology"/>